<dbReference type="Gene3D" id="2.40.160.40">
    <property type="entry name" value="monomeric porin ompg"/>
    <property type="match status" value="1"/>
</dbReference>
<dbReference type="InterPro" id="IPR009331">
    <property type="entry name" value="Oligogalacturonate-sp_porin"/>
</dbReference>
<dbReference type="EMBL" id="CP003415">
    <property type="protein sequence ID" value="AFI90571.1"/>
    <property type="molecule type" value="Genomic_DNA"/>
</dbReference>
<dbReference type="STRING" id="1905730.W5S_2483"/>
<dbReference type="OMA" id="THRHRYE"/>
<evidence type="ECO:0000256" key="1">
    <source>
        <dbReference type="ARBA" id="ARBA00022729"/>
    </source>
</evidence>
<dbReference type="AlphaFoldDB" id="A0A0H3I9F0"/>
<gene>
    <name evidence="3" type="ordered locus">W5S_2483</name>
</gene>
<dbReference type="KEGG" id="pec:W5S_2483"/>
<reference evidence="3 4" key="1">
    <citation type="journal article" date="2012" name="J. Bacteriol.">
        <title>Genome sequence of Pectobacterium sp. strain SCC3193.</title>
        <authorList>
            <person name="Koskinen J.P."/>
            <person name="Laine P."/>
            <person name="Niemi O."/>
            <person name="Nykyri J."/>
            <person name="Harjunpaa H."/>
            <person name="Auvinen P."/>
            <person name="Paulin L."/>
            <person name="Pirhonen M."/>
            <person name="Palva T."/>
            <person name="Holm L."/>
        </authorList>
    </citation>
    <scope>NUCLEOTIDE SEQUENCE [LARGE SCALE GENOMIC DNA]</scope>
    <source>
        <strain evidence="3 4">SCC3193</strain>
    </source>
</reference>
<evidence type="ECO:0000256" key="2">
    <source>
        <dbReference type="SAM" id="SignalP"/>
    </source>
</evidence>
<dbReference type="GO" id="GO:0009279">
    <property type="term" value="C:cell outer membrane"/>
    <property type="evidence" value="ECO:0007669"/>
    <property type="project" value="TreeGrafter"/>
</dbReference>
<dbReference type="GO" id="GO:0015288">
    <property type="term" value="F:porin activity"/>
    <property type="evidence" value="ECO:0007669"/>
    <property type="project" value="TreeGrafter"/>
</dbReference>
<dbReference type="SUPFAM" id="SSF56935">
    <property type="entry name" value="Porins"/>
    <property type="match status" value="1"/>
</dbReference>
<feature type="signal peptide" evidence="2">
    <location>
        <begin position="1"/>
        <end position="26"/>
    </location>
</feature>
<dbReference type="eggNOG" id="COG3637">
    <property type="taxonomic scope" value="Bacteria"/>
</dbReference>
<dbReference type="PANTHER" id="PTHR38105:SF5">
    <property type="entry name" value="OUTER MEMBRANE PROTEIN"/>
    <property type="match status" value="1"/>
</dbReference>
<dbReference type="PANTHER" id="PTHR38105">
    <property type="entry name" value="OUTER MEMBRANE PROTEIN-RELATED-RELATED"/>
    <property type="match status" value="1"/>
</dbReference>
<name>A0A0H3I9F0_PECPM</name>
<keyword evidence="1 2" id="KW-0732">Signal</keyword>
<dbReference type="Proteomes" id="UP000008044">
    <property type="component" value="Chromosome"/>
</dbReference>
<evidence type="ECO:0000313" key="3">
    <source>
        <dbReference type="EMBL" id="AFI90571.1"/>
    </source>
</evidence>
<accession>A0A0H3I9F0</accession>
<protein>
    <submittedName>
        <fullName evidence="3">Oligogalacturonate-specific porin</fullName>
    </submittedName>
</protein>
<dbReference type="GO" id="GO:0015772">
    <property type="term" value="P:oligosaccharide transport"/>
    <property type="evidence" value="ECO:0007669"/>
    <property type="project" value="TreeGrafter"/>
</dbReference>
<evidence type="ECO:0000313" key="4">
    <source>
        <dbReference type="Proteomes" id="UP000008044"/>
    </source>
</evidence>
<proteinExistence type="predicted"/>
<organism evidence="3 4">
    <name type="scientific">Pectobacterium parmentieri</name>
    <dbReference type="NCBI Taxonomy" id="1905730"/>
    <lineage>
        <taxon>Bacteria</taxon>
        <taxon>Pseudomonadati</taxon>
        <taxon>Pseudomonadota</taxon>
        <taxon>Gammaproteobacteria</taxon>
        <taxon>Enterobacterales</taxon>
        <taxon>Pectobacteriaceae</taxon>
        <taxon>Pectobacterium</taxon>
    </lineage>
</organism>
<dbReference type="InterPro" id="IPR053713">
    <property type="entry name" value="Bact_OM_Channel_sf"/>
</dbReference>
<sequence length="254" mass="28783">MVLIMKKRYLVAGILFAQIYAISASASDTKLSYEHSWGTMNRYHGDEIGMRHFMDNGLYVGVELNFYNKNKDLAIDDVVSNSYAFYTGYAYSLTPELTLTPNLEARFYSGGTSGEGTVGDIGASQSSGARYTPGLKLTWAVTDKTDLHAQYRYDLRKITRSKRTSTDDDAHRHRYEAGVAYKGFDNFTLAYTAYYYHADYVLQNNKKHDYQQDFDVSYTINDNWTAHVGVEDVASGRDVKSREGKGKVGFTYTF</sequence>
<dbReference type="HOGENOM" id="CLU_1093491_0_0_6"/>
<dbReference type="PATRIC" id="fig|1166016.3.peg.2504"/>
<dbReference type="Pfam" id="PF06178">
    <property type="entry name" value="KdgM"/>
    <property type="match status" value="1"/>
</dbReference>
<feature type="chain" id="PRO_5002612097" evidence="2">
    <location>
        <begin position="27"/>
        <end position="254"/>
    </location>
</feature>